<dbReference type="GO" id="GO:0006508">
    <property type="term" value="P:proteolysis"/>
    <property type="evidence" value="ECO:0007669"/>
    <property type="project" value="UniProtKB-KW"/>
</dbReference>
<keyword evidence="4" id="KW-0378">Hydrolase</keyword>
<proteinExistence type="inferred from homology"/>
<protein>
    <submittedName>
        <fullName evidence="7">Uncharacterized protein</fullName>
    </submittedName>
</protein>
<dbReference type="Gene3D" id="3.40.50.1820">
    <property type="entry name" value="alpha/beta hydrolase"/>
    <property type="match status" value="2"/>
</dbReference>
<dbReference type="GO" id="GO:0008239">
    <property type="term" value="F:dipeptidyl-peptidase activity"/>
    <property type="evidence" value="ECO:0007669"/>
    <property type="project" value="TreeGrafter"/>
</dbReference>
<evidence type="ECO:0000256" key="4">
    <source>
        <dbReference type="ARBA" id="ARBA00022801"/>
    </source>
</evidence>
<sequence>MKLSPSGTLLSYALLLIQHVHGIGFVNTPTTRDLHLAAALGLSADSVILNPVAFRKMVDTSVTRTIPTEYTDVPIDHDNHTIGTYKNRYWVTTKYYRSGGPVFLYDVGESSAYSSAQHMLGESSFFREYLEEFGGLGIVWEHRYYGDSLPMGPVNVDTPAENFKYLTHDQAIADIPYFAQDFSRPEFPFEDLSPKGTPWIMVGGSYSGMRTAFTRDEYPDTIYAAFASSAPVQARADMSVYFEQVYRGMVANGYEGCAHDLHAAMSYVDSQLALNGTASDDVKKLFLGAGGEINSNGDFTAALAYIYGTFQSYGTGGGDTGLGSLCDWMEAVPTATRVSPTATSTATVTKRDHESKPISRILGRRARKAAEEGADVPSAATATPLTGWAPFIGNRAVAERFASWPQLIPLINSYAATECDLKSGSEYCDLGGRLTDPASIAWTWQYCSQWGFFQTDNVTPNPTHGLLSTYQSLTYNQEICYRQFPGALENGLLPEAPKTEAINDETGGWLIRPSNTYWSGGEFDPWRTLSPLSTESFAPDFVTFRSNIPQCNRQTAEREIFGYVMPNAMHCFDFNIQNEGGQVSRNLFKNALNEWLPCWEGKAKRAWVG</sequence>
<evidence type="ECO:0000256" key="3">
    <source>
        <dbReference type="ARBA" id="ARBA00022729"/>
    </source>
</evidence>
<accession>A0A364L9N2</accession>
<feature type="chain" id="PRO_5017017165" evidence="6">
    <location>
        <begin position="23"/>
        <end position="609"/>
    </location>
</feature>
<dbReference type="GO" id="GO:0070008">
    <property type="term" value="F:serine-type exopeptidase activity"/>
    <property type="evidence" value="ECO:0007669"/>
    <property type="project" value="InterPro"/>
</dbReference>
<dbReference type="Proteomes" id="UP000249363">
    <property type="component" value="Unassembled WGS sequence"/>
</dbReference>
<evidence type="ECO:0000256" key="2">
    <source>
        <dbReference type="ARBA" id="ARBA00022670"/>
    </source>
</evidence>
<organism evidence="7 8">
    <name type="scientific">Talaromyces amestolkiae</name>
    <dbReference type="NCBI Taxonomy" id="1196081"/>
    <lineage>
        <taxon>Eukaryota</taxon>
        <taxon>Fungi</taxon>
        <taxon>Dikarya</taxon>
        <taxon>Ascomycota</taxon>
        <taxon>Pezizomycotina</taxon>
        <taxon>Eurotiomycetes</taxon>
        <taxon>Eurotiomycetidae</taxon>
        <taxon>Eurotiales</taxon>
        <taxon>Trichocomaceae</taxon>
        <taxon>Talaromyces</taxon>
        <taxon>Talaromyces sect. Talaromyces</taxon>
    </lineage>
</organism>
<dbReference type="Pfam" id="PF05577">
    <property type="entry name" value="Peptidase_S28"/>
    <property type="match status" value="2"/>
</dbReference>
<dbReference type="RefSeq" id="XP_040737038.1">
    <property type="nucleotide sequence ID" value="XM_040881352.1"/>
</dbReference>
<dbReference type="InterPro" id="IPR008758">
    <property type="entry name" value="Peptidase_S28"/>
</dbReference>
<dbReference type="SUPFAM" id="SSF53474">
    <property type="entry name" value="alpha/beta-Hydrolases"/>
    <property type="match status" value="1"/>
</dbReference>
<dbReference type="AlphaFoldDB" id="A0A364L9N2"/>
<dbReference type="PANTHER" id="PTHR11010:SF109">
    <property type="entry name" value="PEPTIDASE, FAMILY S28, PUTATIVE (AFU_ORTHOLOGUE AFUA_4G03790)-RELATED"/>
    <property type="match status" value="1"/>
</dbReference>
<keyword evidence="2" id="KW-0645">Protease</keyword>
<keyword evidence="8" id="KW-1185">Reference proteome</keyword>
<feature type="signal peptide" evidence="6">
    <location>
        <begin position="1"/>
        <end position="22"/>
    </location>
</feature>
<reference evidence="7 8" key="1">
    <citation type="journal article" date="2017" name="Biotechnol. Biofuels">
        <title>Differential beta-glucosidase expression as a function of carbon source availability in Talaromyces amestolkiae: a genomic and proteomic approach.</title>
        <authorList>
            <person name="de Eugenio L.I."/>
            <person name="Mendez-Liter J.A."/>
            <person name="Nieto-Dominguez M."/>
            <person name="Alonso L."/>
            <person name="Gil-Munoz J."/>
            <person name="Barriuso J."/>
            <person name="Prieto A."/>
            <person name="Martinez M.J."/>
        </authorList>
    </citation>
    <scope>NUCLEOTIDE SEQUENCE [LARGE SCALE GENOMIC DNA]</scope>
    <source>
        <strain evidence="7 8">CIB</strain>
    </source>
</reference>
<dbReference type="GeneID" id="63797750"/>
<dbReference type="FunFam" id="3.40.50.1820:FF:000636">
    <property type="entry name" value="Serine peptidase, family S28, putative"/>
    <property type="match status" value="1"/>
</dbReference>
<evidence type="ECO:0000313" key="7">
    <source>
        <dbReference type="EMBL" id="RAO72524.1"/>
    </source>
</evidence>
<dbReference type="PANTHER" id="PTHR11010">
    <property type="entry name" value="PROTEASE S28 PRO-X CARBOXYPEPTIDASE-RELATED"/>
    <property type="match status" value="1"/>
</dbReference>
<gene>
    <name evidence="7" type="ORF">BHQ10_008536</name>
</gene>
<dbReference type="OrthoDB" id="1735038at2759"/>
<evidence type="ECO:0000256" key="6">
    <source>
        <dbReference type="SAM" id="SignalP"/>
    </source>
</evidence>
<keyword evidence="5" id="KW-0325">Glycoprotein</keyword>
<evidence type="ECO:0000313" key="8">
    <source>
        <dbReference type="Proteomes" id="UP000249363"/>
    </source>
</evidence>
<evidence type="ECO:0000256" key="5">
    <source>
        <dbReference type="ARBA" id="ARBA00023180"/>
    </source>
</evidence>
<dbReference type="InterPro" id="IPR029058">
    <property type="entry name" value="AB_hydrolase_fold"/>
</dbReference>
<evidence type="ECO:0000256" key="1">
    <source>
        <dbReference type="ARBA" id="ARBA00011079"/>
    </source>
</evidence>
<comment type="similarity">
    <text evidence="1">Belongs to the peptidase S28 family.</text>
</comment>
<comment type="caution">
    <text evidence="7">The sequence shown here is derived from an EMBL/GenBank/DDBJ whole genome shotgun (WGS) entry which is preliminary data.</text>
</comment>
<dbReference type="EMBL" id="MIKG01000019">
    <property type="protein sequence ID" value="RAO72524.1"/>
    <property type="molecule type" value="Genomic_DNA"/>
</dbReference>
<keyword evidence="3 6" id="KW-0732">Signal</keyword>
<name>A0A364L9N2_TALAM</name>